<organism evidence="1 2">
    <name type="scientific">Stylosanthes scabra</name>
    <dbReference type="NCBI Taxonomy" id="79078"/>
    <lineage>
        <taxon>Eukaryota</taxon>
        <taxon>Viridiplantae</taxon>
        <taxon>Streptophyta</taxon>
        <taxon>Embryophyta</taxon>
        <taxon>Tracheophyta</taxon>
        <taxon>Spermatophyta</taxon>
        <taxon>Magnoliopsida</taxon>
        <taxon>eudicotyledons</taxon>
        <taxon>Gunneridae</taxon>
        <taxon>Pentapetalae</taxon>
        <taxon>rosids</taxon>
        <taxon>fabids</taxon>
        <taxon>Fabales</taxon>
        <taxon>Fabaceae</taxon>
        <taxon>Papilionoideae</taxon>
        <taxon>50 kb inversion clade</taxon>
        <taxon>dalbergioids sensu lato</taxon>
        <taxon>Dalbergieae</taxon>
        <taxon>Pterocarpus clade</taxon>
        <taxon>Stylosanthes</taxon>
    </lineage>
</organism>
<evidence type="ECO:0000313" key="1">
    <source>
        <dbReference type="EMBL" id="MED6179618.1"/>
    </source>
</evidence>
<reference evidence="1 2" key="1">
    <citation type="journal article" date="2023" name="Plants (Basel)">
        <title>Bridging the Gap: Combining Genomics and Transcriptomics Approaches to Understand Stylosanthes scabra, an Orphan Legume from the Brazilian Caatinga.</title>
        <authorList>
            <person name="Ferreira-Neto J.R.C."/>
            <person name="da Silva M.D."/>
            <person name="Binneck E."/>
            <person name="de Melo N.F."/>
            <person name="da Silva R.H."/>
            <person name="de Melo A.L.T.M."/>
            <person name="Pandolfi V."/>
            <person name="Bustamante F.O."/>
            <person name="Brasileiro-Vidal A.C."/>
            <person name="Benko-Iseppon A.M."/>
        </authorList>
    </citation>
    <scope>NUCLEOTIDE SEQUENCE [LARGE SCALE GENOMIC DNA]</scope>
    <source>
        <tissue evidence="1">Leaves</tissue>
    </source>
</reference>
<accession>A0ABU6W6C5</accession>
<proteinExistence type="predicted"/>
<comment type="caution">
    <text evidence="1">The sequence shown here is derived from an EMBL/GenBank/DDBJ whole genome shotgun (WGS) entry which is preliminary data.</text>
</comment>
<keyword evidence="2" id="KW-1185">Reference proteome</keyword>
<name>A0ABU6W6C5_9FABA</name>
<dbReference type="EMBL" id="JASCZI010181247">
    <property type="protein sequence ID" value="MED6179618.1"/>
    <property type="molecule type" value="Genomic_DNA"/>
</dbReference>
<gene>
    <name evidence="1" type="ORF">PIB30_002443</name>
</gene>
<evidence type="ECO:0000313" key="2">
    <source>
        <dbReference type="Proteomes" id="UP001341840"/>
    </source>
</evidence>
<dbReference type="Proteomes" id="UP001341840">
    <property type="component" value="Unassembled WGS sequence"/>
</dbReference>
<sequence>MAVTSVPMRRRGRDNDDVVASDDVCKRGRHVSWVRTSSGDKGSKVPPWCGLRPVLRWSSTEQNPDKPFYGCPKYNMGKKMKAWHGGHNLIPNRTK</sequence>
<protein>
    <recommendedName>
        <fullName evidence="3">Zinc finger GRF-type domain-containing protein</fullName>
    </recommendedName>
</protein>
<evidence type="ECO:0008006" key="3">
    <source>
        <dbReference type="Google" id="ProtNLM"/>
    </source>
</evidence>